<dbReference type="EC" id="3.2.2.-" evidence="6"/>
<comment type="catalytic activity">
    <reaction evidence="5 6">
        <text>queuosine 5'-phosphate + H2O = queuine + D-ribose 5-phosphate</text>
        <dbReference type="Rhea" id="RHEA:75387"/>
        <dbReference type="ChEBI" id="CHEBI:15377"/>
        <dbReference type="ChEBI" id="CHEBI:17433"/>
        <dbReference type="ChEBI" id="CHEBI:78346"/>
        <dbReference type="ChEBI" id="CHEBI:194371"/>
    </reaction>
    <physiologicalReaction direction="left-to-right" evidence="5 6">
        <dbReference type="Rhea" id="RHEA:75388"/>
    </physiologicalReaction>
</comment>
<sequence length="246" mass="28676">MGGVTTIPLVKERVRLIREVGSVLLTHFEGSAFQLIQSAQKSVKQLVSLITQYFPGFRDSCIYSKTGHQIHFYKRAQIFCADIYGCFRGEGIGEFVDIHELTMFADYRVPQLLSSNIHFIECIEDQNKEKNKEQINENPSNDQNKDPINENNMIQSEYDDDEHVVLVYSSELKDKIARLQPLEYSSQMEVEIRAFTIQAVEQMRQVLLEKHNIKCLSIEIDWMLWQIGENARKTIKPHHRTLSIYY</sequence>
<evidence type="ECO:0000256" key="2">
    <source>
        <dbReference type="ARBA" id="ARBA00035119"/>
    </source>
</evidence>
<organism evidence="8 9">
    <name type="scientific">Naegleria lovaniensis</name>
    <name type="common">Amoeba</name>
    <dbReference type="NCBI Taxonomy" id="51637"/>
    <lineage>
        <taxon>Eukaryota</taxon>
        <taxon>Discoba</taxon>
        <taxon>Heterolobosea</taxon>
        <taxon>Tetramitia</taxon>
        <taxon>Eutetramitia</taxon>
        <taxon>Vahlkampfiidae</taxon>
        <taxon>Naegleria</taxon>
    </lineage>
</organism>
<comment type="function">
    <text evidence="6">Catalyzes the hydrolysis of queuosine 5'-phosphate, releasing the nucleobase queuine (q). Is required for salvage of queuine from exogenous queuosine (Q) that is imported and then converted to queuosine 5'-phosphate intracellularly.</text>
</comment>
<dbReference type="AlphaFoldDB" id="A0AA88KHS9"/>
<dbReference type="Pfam" id="PF10343">
    <property type="entry name" value="Q_salvage"/>
    <property type="match status" value="2"/>
</dbReference>
<dbReference type="Proteomes" id="UP000816034">
    <property type="component" value="Unassembled WGS sequence"/>
</dbReference>
<name>A0AA88KHS9_NAELO</name>
<dbReference type="GeneID" id="68100599"/>
<dbReference type="PANTHER" id="PTHR21314:SF0">
    <property type="entry name" value="QUEUOSINE 5'-PHOSPHATE N-GLYCOSYLASE_HYDROLASE"/>
    <property type="match status" value="1"/>
</dbReference>
<accession>A0AA88KHS9</accession>
<dbReference type="InterPro" id="IPR019438">
    <property type="entry name" value="Q_salvage"/>
</dbReference>
<protein>
    <recommendedName>
        <fullName evidence="3 6">Queuosine 5'-phosphate N-glycosylase/hydrolase</fullName>
        <ecNumber evidence="6">3.2.2.-</ecNumber>
    </recommendedName>
    <alternativeName>
        <fullName evidence="4 6">Queuosine-nucleotide N-glycosylase/hydrolase</fullName>
    </alternativeName>
</protein>
<evidence type="ECO:0000313" key="9">
    <source>
        <dbReference type="Proteomes" id="UP000816034"/>
    </source>
</evidence>
<evidence type="ECO:0000256" key="7">
    <source>
        <dbReference type="SAM" id="MobiDB-lite"/>
    </source>
</evidence>
<dbReference type="RefSeq" id="XP_044545768.1">
    <property type="nucleotide sequence ID" value="XM_044698189.1"/>
</dbReference>
<evidence type="ECO:0000256" key="3">
    <source>
        <dbReference type="ARBA" id="ARBA00035306"/>
    </source>
</evidence>
<gene>
    <name evidence="8" type="ORF">C9374_008145</name>
</gene>
<proteinExistence type="inferred from homology"/>
<comment type="caution">
    <text evidence="8">The sequence shown here is derived from an EMBL/GenBank/DDBJ whole genome shotgun (WGS) entry which is preliminary data.</text>
</comment>
<feature type="region of interest" description="Disordered" evidence="7">
    <location>
        <begin position="130"/>
        <end position="151"/>
    </location>
</feature>
<reference evidence="8 9" key="1">
    <citation type="journal article" date="2018" name="BMC Genomics">
        <title>The genome of Naegleria lovaniensis, the basis for a comparative approach to unravel pathogenicity factors of the human pathogenic amoeba N. fowleri.</title>
        <authorList>
            <person name="Liechti N."/>
            <person name="Schurch N."/>
            <person name="Bruggmann R."/>
            <person name="Wittwer M."/>
        </authorList>
    </citation>
    <scope>NUCLEOTIDE SEQUENCE [LARGE SCALE GENOMIC DNA]</scope>
    <source>
        <strain evidence="8 9">ATCC 30569</strain>
    </source>
</reference>
<dbReference type="PANTHER" id="PTHR21314">
    <property type="entry name" value="QUEUOSINE 5'-PHOSPHATE N-GLYCOSYLASE_HYDROLASE-RELATED"/>
    <property type="match status" value="1"/>
</dbReference>
<evidence type="ECO:0000256" key="5">
    <source>
        <dbReference type="ARBA" id="ARBA00048204"/>
    </source>
</evidence>
<evidence type="ECO:0000256" key="1">
    <source>
        <dbReference type="ARBA" id="ARBA00022801"/>
    </source>
</evidence>
<comment type="similarity">
    <text evidence="2 6">Belongs to the QNG1 protein family.</text>
</comment>
<evidence type="ECO:0000256" key="4">
    <source>
        <dbReference type="ARBA" id="ARBA00035393"/>
    </source>
</evidence>
<keyword evidence="1 6" id="KW-0378">Hydrolase</keyword>
<dbReference type="EMBL" id="PYSW02000032">
    <property type="protein sequence ID" value="KAG2378506.1"/>
    <property type="molecule type" value="Genomic_DNA"/>
</dbReference>
<evidence type="ECO:0000256" key="6">
    <source>
        <dbReference type="RuleBase" id="RU365002"/>
    </source>
</evidence>
<dbReference type="GO" id="GO:0016787">
    <property type="term" value="F:hydrolase activity"/>
    <property type="evidence" value="ECO:0007669"/>
    <property type="project" value="UniProtKB-KW"/>
</dbReference>
<keyword evidence="9" id="KW-1185">Reference proteome</keyword>
<evidence type="ECO:0000313" key="8">
    <source>
        <dbReference type="EMBL" id="KAG2378506.1"/>
    </source>
</evidence>
<dbReference type="GO" id="GO:0006400">
    <property type="term" value="P:tRNA modification"/>
    <property type="evidence" value="ECO:0007669"/>
    <property type="project" value="TreeGrafter"/>
</dbReference>